<keyword evidence="7 9" id="KW-0005">Acetoin biosynthesis</keyword>
<evidence type="ECO:0000313" key="10">
    <source>
        <dbReference type="EMBL" id="RKR76324.1"/>
    </source>
</evidence>
<dbReference type="Gene3D" id="3.30.1330.80">
    <property type="entry name" value="Hypothetical protein, similar to alpha- acetolactate decarboxylase, domain 2"/>
    <property type="match status" value="2"/>
</dbReference>
<evidence type="ECO:0000313" key="11">
    <source>
        <dbReference type="Proteomes" id="UP000280008"/>
    </source>
</evidence>
<comment type="pathway">
    <text evidence="2 9">Polyol metabolism; (R,R)-butane-2,3-diol biosynthesis; (R,R)-butane-2,3-diol from pyruvate: step 2/3.</text>
</comment>
<evidence type="ECO:0000256" key="7">
    <source>
        <dbReference type="ARBA" id="ARBA00023061"/>
    </source>
</evidence>
<comment type="catalytic activity">
    <reaction evidence="1 9">
        <text>(2S)-2-acetolactate + H(+) = (R)-acetoin + CO2</text>
        <dbReference type="Rhea" id="RHEA:21580"/>
        <dbReference type="ChEBI" id="CHEBI:15378"/>
        <dbReference type="ChEBI" id="CHEBI:15686"/>
        <dbReference type="ChEBI" id="CHEBI:16526"/>
        <dbReference type="ChEBI" id="CHEBI:58476"/>
        <dbReference type="EC" id="4.1.1.5"/>
    </reaction>
</comment>
<evidence type="ECO:0000256" key="9">
    <source>
        <dbReference type="PIRNR" id="PIRNR001332"/>
    </source>
</evidence>
<dbReference type="InterPro" id="IPR005128">
    <property type="entry name" value="Acetolactate_a_deCO2ase"/>
</dbReference>
<evidence type="ECO:0000256" key="2">
    <source>
        <dbReference type="ARBA" id="ARBA00005170"/>
    </source>
</evidence>
<dbReference type="Pfam" id="PF03306">
    <property type="entry name" value="AAL_decarboxy"/>
    <property type="match status" value="1"/>
</dbReference>
<comment type="similarity">
    <text evidence="3 9">Belongs to the alpha-acetolactate decarboxylase family.</text>
</comment>
<keyword evidence="6 9" id="KW-0210">Decarboxylase</keyword>
<evidence type="ECO:0000256" key="4">
    <source>
        <dbReference type="ARBA" id="ARBA00013204"/>
    </source>
</evidence>
<accession>A0A495IK23</accession>
<evidence type="ECO:0000256" key="8">
    <source>
        <dbReference type="ARBA" id="ARBA00023239"/>
    </source>
</evidence>
<sequence>MEDGKVVWQTSTMEALLAGVFDGDVSVHDLLRHGDFGLGTFNGLDGEMVVLDRICYQLRADGTASTAGPDERSPFAVVTTFSPDAVLDIDEPTDRLSLLSKIDEVLPSKNIIVAVRADGAFSTMRTRTVAKQRRPYPPFVDATSDESEHALADVSGTLAGFRTPDFEEGISVAGYHLHFLDGVRQSGGHVLDFTFEKGRVELSFSTDVHLSLPRFGAFLTADLTGPNVAADIHRTE</sequence>
<dbReference type="UniPathway" id="UPA00626">
    <property type="reaction ID" value="UER00678"/>
</dbReference>
<dbReference type="GO" id="GO:0045151">
    <property type="term" value="P:acetoin biosynthetic process"/>
    <property type="evidence" value="ECO:0007669"/>
    <property type="project" value="UniProtKB-UniRule"/>
</dbReference>
<dbReference type="EMBL" id="RBKS01000001">
    <property type="protein sequence ID" value="RKR76324.1"/>
    <property type="molecule type" value="Genomic_DNA"/>
</dbReference>
<evidence type="ECO:0000256" key="1">
    <source>
        <dbReference type="ARBA" id="ARBA00001784"/>
    </source>
</evidence>
<proteinExistence type="inferred from homology"/>
<name>A0A495IK23_9MICO</name>
<gene>
    <name evidence="10" type="ORF">C8E83_3493</name>
</gene>
<dbReference type="OrthoDB" id="8612680at2"/>
<dbReference type="AlphaFoldDB" id="A0A495IK23"/>
<comment type="caution">
    <text evidence="10">The sequence shown here is derived from an EMBL/GenBank/DDBJ whole genome shotgun (WGS) entry which is preliminary data.</text>
</comment>
<evidence type="ECO:0000256" key="6">
    <source>
        <dbReference type="ARBA" id="ARBA00022793"/>
    </source>
</evidence>
<keyword evidence="8 9" id="KW-0456">Lyase</keyword>
<organism evidence="10 11">
    <name type="scientific">Frondihabitans australicus</name>
    <dbReference type="NCBI Taxonomy" id="386892"/>
    <lineage>
        <taxon>Bacteria</taxon>
        <taxon>Bacillati</taxon>
        <taxon>Actinomycetota</taxon>
        <taxon>Actinomycetes</taxon>
        <taxon>Micrococcales</taxon>
        <taxon>Microbacteriaceae</taxon>
        <taxon>Frondihabitans</taxon>
    </lineage>
</organism>
<dbReference type="PANTHER" id="PTHR35524:SF1">
    <property type="entry name" value="ALPHA-ACETOLACTATE DECARBOXYLASE"/>
    <property type="match status" value="1"/>
</dbReference>
<dbReference type="CDD" id="cd17299">
    <property type="entry name" value="acetolactate_decarboxylase"/>
    <property type="match status" value="1"/>
</dbReference>
<keyword evidence="11" id="KW-1185">Reference proteome</keyword>
<dbReference type="PANTHER" id="PTHR35524">
    <property type="entry name" value="ALPHA-ACETOLACTATE DECARBOXYLASE"/>
    <property type="match status" value="1"/>
</dbReference>
<dbReference type="Proteomes" id="UP000280008">
    <property type="component" value="Unassembled WGS sequence"/>
</dbReference>
<dbReference type="SUPFAM" id="SSF117856">
    <property type="entry name" value="AF0104/ALDC/Ptd012-like"/>
    <property type="match status" value="1"/>
</dbReference>
<reference evidence="10 11" key="1">
    <citation type="submission" date="2018-10" db="EMBL/GenBank/DDBJ databases">
        <title>Sequencing the genomes of 1000 actinobacteria strains.</title>
        <authorList>
            <person name="Klenk H.-P."/>
        </authorList>
    </citation>
    <scope>NUCLEOTIDE SEQUENCE [LARGE SCALE GENOMIC DNA]</scope>
    <source>
        <strain evidence="10 11">DSM 17894</strain>
    </source>
</reference>
<dbReference type="GO" id="GO:0047605">
    <property type="term" value="F:acetolactate decarboxylase activity"/>
    <property type="evidence" value="ECO:0007669"/>
    <property type="project" value="UniProtKB-UniRule"/>
</dbReference>
<evidence type="ECO:0000256" key="5">
    <source>
        <dbReference type="ARBA" id="ARBA00020164"/>
    </source>
</evidence>
<dbReference type="EC" id="4.1.1.5" evidence="4 9"/>
<protein>
    <recommendedName>
        <fullName evidence="5 9">Alpha-acetolactate decarboxylase</fullName>
        <ecNumber evidence="4 9">4.1.1.5</ecNumber>
    </recommendedName>
</protein>
<evidence type="ECO:0000256" key="3">
    <source>
        <dbReference type="ARBA" id="ARBA00007106"/>
    </source>
</evidence>
<dbReference type="NCBIfam" id="TIGR01252">
    <property type="entry name" value="acetolac_decarb"/>
    <property type="match status" value="1"/>
</dbReference>
<dbReference type="PIRSF" id="PIRSF001332">
    <property type="entry name" value="Acetolac_decarb"/>
    <property type="match status" value="1"/>
</dbReference>